<proteinExistence type="predicted"/>
<gene>
    <name evidence="1" type="ORF">CCMP2556_LOCUS16284</name>
</gene>
<evidence type="ECO:0000313" key="2">
    <source>
        <dbReference type="Proteomes" id="UP001642484"/>
    </source>
</evidence>
<accession>A0ABP0KHD5</accession>
<organism evidence="1 2">
    <name type="scientific">Durusdinium trenchii</name>
    <dbReference type="NCBI Taxonomy" id="1381693"/>
    <lineage>
        <taxon>Eukaryota</taxon>
        <taxon>Sar</taxon>
        <taxon>Alveolata</taxon>
        <taxon>Dinophyceae</taxon>
        <taxon>Suessiales</taxon>
        <taxon>Symbiodiniaceae</taxon>
        <taxon>Durusdinium</taxon>
    </lineage>
</organism>
<name>A0ABP0KHD5_9DINO</name>
<sequence length="363" mass="40536">MERRALQVELLCSRGCLAPEDLCRICTASREWWGYADAEASWLVLARMVTIRPLPPCLEPGSRDVNSREGSAKARLLQMYIPAFKVRCQVRQLLRRIAGFWHFWSPAAALALRPGLSEVELQRFEQLLAERVERGGRVSQLPEDFAEFLRWCDGYEVEAFWCAEAQPGALAFRVCRLLCSAEIVAQAAQISSGWLPVSCSREGALTCLRLEEEDEESATPGAGPGITASVVSPASSASFGELWCGAAPRGSDFESGNLTRQSSSFMEYLQDYVGLLENIARQFAEEQLLTPISLNQVLPQLFSSTRIYCDEQSSWVTTGLGKGKGNLWQRVDRSRPLRIIFPRFHTGKRAGRFANMWLQSSSV</sequence>
<dbReference type="EMBL" id="CAXAMN010008691">
    <property type="protein sequence ID" value="CAK9026235.1"/>
    <property type="molecule type" value="Genomic_DNA"/>
</dbReference>
<dbReference type="Proteomes" id="UP001642484">
    <property type="component" value="Unassembled WGS sequence"/>
</dbReference>
<comment type="caution">
    <text evidence="1">The sequence shown here is derived from an EMBL/GenBank/DDBJ whole genome shotgun (WGS) entry which is preliminary data.</text>
</comment>
<protein>
    <submittedName>
        <fullName evidence="1">Uncharacterized protein</fullName>
    </submittedName>
</protein>
<reference evidence="1 2" key="1">
    <citation type="submission" date="2024-02" db="EMBL/GenBank/DDBJ databases">
        <authorList>
            <person name="Chen Y."/>
            <person name="Shah S."/>
            <person name="Dougan E. K."/>
            <person name="Thang M."/>
            <person name="Chan C."/>
        </authorList>
    </citation>
    <scope>NUCLEOTIDE SEQUENCE [LARGE SCALE GENOMIC DNA]</scope>
</reference>
<keyword evidence="2" id="KW-1185">Reference proteome</keyword>
<evidence type="ECO:0000313" key="1">
    <source>
        <dbReference type="EMBL" id="CAK9026235.1"/>
    </source>
</evidence>